<dbReference type="PANTHER" id="PTHR13693:SF77">
    <property type="entry name" value="8-AMINO-7-OXONONANOATE SYNTHASE"/>
    <property type="match status" value="1"/>
</dbReference>
<dbReference type="Pfam" id="PF00155">
    <property type="entry name" value="Aminotran_1_2"/>
    <property type="match status" value="1"/>
</dbReference>
<organism evidence="6 7">
    <name type="scientific">Candidatus Nitrosocosmicus oleophilus</name>
    <dbReference type="NCBI Taxonomy" id="1353260"/>
    <lineage>
        <taxon>Archaea</taxon>
        <taxon>Nitrososphaerota</taxon>
        <taxon>Nitrososphaeria</taxon>
        <taxon>Nitrososphaerales</taxon>
        <taxon>Nitrososphaeraceae</taxon>
        <taxon>Candidatus Nitrosocosmicus</taxon>
    </lineage>
</organism>
<dbReference type="EC" id="2.3.1.47" evidence="6"/>
<keyword evidence="3 6" id="KW-0808">Transferase</keyword>
<evidence type="ECO:0000313" key="6">
    <source>
        <dbReference type="EMBL" id="ALI36511.1"/>
    </source>
</evidence>
<name>A0A654M1T5_9ARCH</name>
<dbReference type="EMBL" id="CP012850">
    <property type="protein sequence ID" value="ALI36511.1"/>
    <property type="molecule type" value="Genomic_DNA"/>
</dbReference>
<dbReference type="KEGG" id="taa:NMY3_02314"/>
<comment type="cofactor">
    <cofactor evidence="1">
        <name>pyridoxal 5'-phosphate</name>
        <dbReference type="ChEBI" id="CHEBI:597326"/>
    </cofactor>
</comment>
<comment type="similarity">
    <text evidence="2">Belongs to the class-II pyridoxal-phosphate-dependent aminotransferase family. BioF subfamily.</text>
</comment>
<keyword evidence="7" id="KW-1185">Reference proteome</keyword>
<reference evidence="7" key="1">
    <citation type="submission" date="2015-10" db="EMBL/GenBank/DDBJ databases">
        <title>Niche specialization of a soil ammonia-oxidizing archaeon, Candidatus Nitrosocosmicus oleophilus.</title>
        <authorList>
            <person name="Jung M.-Y."/>
            <person name="Rhee S.-K."/>
        </authorList>
    </citation>
    <scope>NUCLEOTIDE SEQUENCE [LARGE SCALE GENOMIC DNA]</scope>
    <source>
        <strain evidence="7">MY3</strain>
    </source>
</reference>
<keyword evidence="4" id="KW-0663">Pyridoxal phosphate</keyword>
<dbReference type="AlphaFoldDB" id="A0A654M1T5"/>
<dbReference type="InterPro" id="IPR015424">
    <property type="entry name" value="PyrdxlP-dep_Trfase"/>
</dbReference>
<dbReference type="GeneID" id="60422266"/>
<proteinExistence type="inferred from homology"/>
<evidence type="ECO:0000256" key="1">
    <source>
        <dbReference type="ARBA" id="ARBA00001933"/>
    </source>
</evidence>
<dbReference type="PANTHER" id="PTHR13693">
    <property type="entry name" value="CLASS II AMINOTRANSFERASE/8-AMINO-7-OXONONANOATE SYNTHASE"/>
    <property type="match status" value="1"/>
</dbReference>
<dbReference type="Gene3D" id="3.90.1150.10">
    <property type="entry name" value="Aspartate Aminotransferase, domain 1"/>
    <property type="match status" value="1"/>
</dbReference>
<evidence type="ECO:0000256" key="2">
    <source>
        <dbReference type="ARBA" id="ARBA00010008"/>
    </source>
</evidence>
<evidence type="ECO:0000313" key="7">
    <source>
        <dbReference type="Proteomes" id="UP000058925"/>
    </source>
</evidence>
<evidence type="ECO:0000256" key="4">
    <source>
        <dbReference type="ARBA" id="ARBA00022898"/>
    </source>
</evidence>
<dbReference type="OrthoDB" id="9071at2157"/>
<evidence type="ECO:0000256" key="3">
    <source>
        <dbReference type="ARBA" id="ARBA00022679"/>
    </source>
</evidence>
<protein>
    <submittedName>
        <fullName evidence="6">8-amino-7-oxononanoate synthase</fullName>
        <ecNumber evidence="6">2.3.1.47</ecNumber>
    </submittedName>
</protein>
<dbReference type="RefSeq" id="WP_196815758.1">
    <property type="nucleotide sequence ID" value="NZ_CP012850.1"/>
</dbReference>
<dbReference type="Proteomes" id="UP000058925">
    <property type="component" value="Chromosome"/>
</dbReference>
<dbReference type="GO" id="GO:0030170">
    <property type="term" value="F:pyridoxal phosphate binding"/>
    <property type="evidence" value="ECO:0007669"/>
    <property type="project" value="InterPro"/>
</dbReference>
<accession>A0A654M1T5</accession>
<keyword evidence="6" id="KW-0012">Acyltransferase</keyword>
<sequence>MGSNKTNTLYFQKKLRELRKEDLYRELRVIEEFSNIGKGARVLGVNNFSSNDYLGLSMNTFLRRNLRKLHISRVSQCSSRLISGNTESLENLEKALSKHRKTQSSLLYPTGFMANLGVIGCVSDKETIIYSDELNHASIIDGCKLTPSKIHPFPHNNIDELEKSIKKHGNKRKIIVTEGIFSMDGDMANLTEITRISNEHNCILIVDDSHGDFIIGNSRLKDYGGTPSYFGVNKAIDIHISSLSKGLGCFGGYVSCSKLVRDYLINKSRPFIFTSALPDSLAEIATMSLQIAKIGNLQTKLYRNIEYFHKIANEQKINSRNIEKSPIIPLLIGSEKKALEVSKKLLRRHFFVHAIRYPTVKRNEARLRISLNTNHNPEQIYTLLENIAKLLRD</sequence>
<dbReference type="GO" id="GO:0008710">
    <property type="term" value="F:8-amino-7-oxononanoate synthase activity"/>
    <property type="evidence" value="ECO:0007669"/>
    <property type="project" value="UniProtKB-EC"/>
</dbReference>
<dbReference type="InterPro" id="IPR015421">
    <property type="entry name" value="PyrdxlP-dep_Trfase_major"/>
</dbReference>
<evidence type="ECO:0000259" key="5">
    <source>
        <dbReference type="Pfam" id="PF00155"/>
    </source>
</evidence>
<dbReference type="SUPFAM" id="SSF53383">
    <property type="entry name" value="PLP-dependent transferases"/>
    <property type="match status" value="1"/>
</dbReference>
<dbReference type="Gene3D" id="3.40.640.10">
    <property type="entry name" value="Type I PLP-dependent aspartate aminotransferase-like (Major domain)"/>
    <property type="match status" value="1"/>
</dbReference>
<feature type="domain" description="Aminotransferase class I/classII large" evidence="5">
    <location>
        <begin position="47"/>
        <end position="387"/>
    </location>
</feature>
<dbReference type="InterPro" id="IPR015422">
    <property type="entry name" value="PyrdxlP-dep_Trfase_small"/>
</dbReference>
<dbReference type="InterPro" id="IPR004839">
    <property type="entry name" value="Aminotransferase_I/II_large"/>
</dbReference>
<dbReference type="InterPro" id="IPR050087">
    <property type="entry name" value="AON_synthase_class-II"/>
</dbReference>
<gene>
    <name evidence="6" type="primary">bioF</name>
    <name evidence="6" type="ORF">NMY3_02314</name>
</gene>